<gene>
    <name evidence="4" type="ORF">CEURO_LOCUS7521</name>
</gene>
<feature type="transmembrane region" description="Helical" evidence="3">
    <location>
        <begin position="77"/>
        <end position="98"/>
    </location>
</feature>
<keyword evidence="1" id="KW-0433">Leucine-rich repeat</keyword>
<sequence>MPALTYLDISHNNLGGSIPENFGNNMPALTYLDISHNNLGGSIPENFGKGISVVIALANPGLRGFNEDMNKLIGIEFYASMEVGYVVGFLGLNVTMLFNRPFRFAYFKFLQDVVDWAYVVAAVHKAKFVRILGVNRWSRDGA</sequence>
<comment type="caution">
    <text evidence="4">The sequence shown here is derived from an EMBL/GenBank/DDBJ whole genome shotgun (WGS) entry which is preliminary data.</text>
</comment>
<evidence type="ECO:0000256" key="1">
    <source>
        <dbReference type="ARBA" id="ARBA00022614"/>
    </source>
</evidence>
<keyword evidence="5" id="KW-1185">Reference proteome</keyword>
<dbReference type="OrthoDB" id="8731593at2759"/>
<keyword evidence="3" id="KW-0812">Transmembrane</keyword>
<dbReference type="PANTHER" id="PTHR48065:SF11">
    <property type="entry name" value="OS11G0213300 PROTEIN"/>
    <property type="match status" value="1"/>
</dbReference>
<evidence type="ECO:0000313" key="5">
    <source>
        <dbReference type="Proteomes" id="UP001152484"/>
    </source>
</evidence>
<keyword evidence="3" id="KW-0472">Membrane</keyword>
<evidence type="ECO:0000313" key="4">
    <source>
        <dbReference type="EMBL" id="CAH9080483.1"/>
    </source>
</evidence>
<accession>A0A9P0YZE6</accession>
<dbReference type="InterPro" id="IPR025875">
    <property type="entry name" value="Leu-rich_rpt_4"/>
</dbReference>
<evidence type="ECO:0000256" key="3">
    <source>
        <dbReference type="SAM" id="Phobius"/>
    </source>
</evidence>
<dbReference type="Proteomes" id="UP001152484">
    <property type="component" value="Unassembled WGS sequence"/>
</dbReference>
<dbReference type="InterPro" id="IPR032675">
    <property type="entry name" value="LRR_dom_sf"/>
</dbReference>
<name>A0A9P0YZE6_CUSEU</name>
<protein>
    <submittedName>
        <fullName evidence="4">Uncharacterized protein</fullName>
    </submittedName>
</protein>
<dbReference type="SUPFAM" id="SSF52058">
    <property type="entry name" value="L domain-like"/>
    <property type="match status" value="1"/>
</dbReference>
<dbReference type="Gene3D" id="3.80.10.10">
    <property type="entry name" value="Ribonuclease Inhibitor"/>
    <property type="match status" value="1"/>
</dbReference>
<keyword evidence="3" id="KW-1133">Transmembrane helix</keyword>
<dbReference type="Pfam" id="PF12799">
    <property type="entry name" value="LRR_4"/>
    <property type="match status" value="1"/>
</dbReference>
<evidence type="ECO:0000256" key="2">
    <source>
        <dbReference type="ARBA" id="ARBA00022737"/>
    </source>
</evidence>
<dbReference type="PANTHER" id="PTHR48065">
    <property type="entry name" value="OS10G0469600 PROTEIN"/>
    <property type="match status" value="1"/>
</dbReference>
<reference evidence="4" key="1">
    <citation type="submission" date="2022-07" db="EMBL/GenBank/DDBJ databases">
        <authorList>
            <person name="Macas J."/>
            <person name="Novak P."/>
            <person name="Neumann P."/>
        </authorList>
    </citation>
    <scope>NUCLEOTIDE SEQUENCE</scope>
</reference>
<organism evidence="4 5">
    <name type="scientific">Cuscuta europaea</name>
    <name type="common">European dodder</name>
    <dbReference type="NCBI Taxonomy" id="41803"/>
    <lineage>
        <taxon>Eukaryota</taxon>
        <taxon>Viridiplantae</taxon>
        <taxon>Streptophyta</taxon>
        <taxon>Embryophyta</taxon>
        <taxon>Tracheophyta</taxon>
        <taxon>Spermatophyta</taxon>
        <taxon>Magnoliopsida</taxon>
        <taxon>eudicotyledons</taxon>
        <taxon>Gunneridae</taxon>
        <taxon>Pentapetalae</taxon>
        <taxon>asterids</taxon>
        <taxon>lamiids</taxon>
        <taxon>Solanales</taxon>
        <taxon>Convolvulaceae</taxon>
        <taxon>Cuscuteae</taxon>
        <taxon>Cuscuta</taxon>
        <taxon>Cuscuta subgen. Cuscuta</taxon>
    </lineage>
</organism>
<dbReference type="AlphaFoldDB" id="A0A9P0YZE6"/>
<dbReference type="EMBL" id="CAMAPE010000013">
    <property type="protein sequence ID" value="CAH9080483.1"/>
    <property type="molecule type" value="Genomic_DNA"/>
</dbReference>
<keyword evidence="2" id="KW-0677">Repeat</keyword>
<proteinExistence type="predicted"/>
<dbReference type="PRINTS" id="PR00019">
    <property type="entry name" value="LEURICHRPT"/>
</dbReference>